<dbReference type="SUPFAM" id="SSF103473">
    <property type="entry name" value="MFS general substrate transporter"/>
    <property type="match status" value="1"/>
</dbReference>
<dbReference type="AlphaFoldDB" id="A0A6A6SNG9"/>
<keyword evidence="2" id="KW-0813">Transport</keyword>
<feature type="transmembrane region" description="Helical" evidence="12">
    <location>
        <begin position="884"/>
        <end position="902"/>
    </location>
</feature>
<dbReference type="FunFam" id="1.20.1250.20:FF:000065">
    <property type="entry name" value="Putative MFS pantothenate transporter"/>
    <property type="match status" value="1"/>
</dbReference>
<evidence type="ECO:0000313" key="14">
    <source>
        <dbReference type="EMBL" id="KAF2649415.1"/>
    </source>
</evidence>
<dbReference type="Pfam" id="PF13450">
    <property type="entry name" value="NAD_binding_8"/>
    <property type="match status" value="1"/>
</dbReference>
<feature type="region of interest" description="Disordered" evidence="11">
    <location>
        <begin position="1007"/>
        <end position="1036"/>
    </location>
</feature>
<keyword evidence="9 12" id="KW-0472">Membrane</keyword>
<dbReference type="InterPro" id="IPR036188">
    <property type="entry name" value="FAD/NAD-bd_sf"/>
</dbReference>
<keyword evidence="6" id="KW-0274">FAD</keyword>
<evidence type="ECO:0000256" key="7">
    <source>
        <dbReference type="ARBA" id="ARBA00022989"/>
    </source>
</evidence>
<evidence type="ECO:0000256" key="3">
    <source>
        <dbReference type="ARBA" id="ARBA00022475"/>
    </source>
</evidence>
<feature type="transmembrane region" description="Helical" evidence="12">
    <location>
        <begin position="942"/>
        <end position="964"/>
    </location>
</feature>
<feature type="domain" description="Major facilitator superfamily (MFS) profile" evidence="13">
    <location>
        <begin position="583"/>
        <end position="1002"/>
    </location>
</feature>
<dbReference type="PRINTS" id="PR00419">
    <property type="entry name" value="ADXRDTASE"/>
</dbReference>
<dbReference type="GO" id="GO:0050661">
    <property type="term" value="F:NADP binding"/>
    <property type="evidence" value="ECO:0007669"/>
    <property type="project" value="InterPro"/>
</dbReference>
<feature type="transmembrane region" description="Helical" evidence="12">
    <location>
        <begin position="675"/>
        <end position="697"/>
    </location>
</feature>
<dbReference type="Gene3D" id="3.50.50.60">
    <property type="entry name" value="FAD/NAD(P)-binding domain"/>
    <property type="match status" value="2"/>
</dbReference>
<dbReference type="PANTHER" id="PTHR43791">
    <property type="entry name" value="PERMEASE-RELATED"/>
    <property type="match status" value="1"/>
</dbReference>
<comment type="similarity">
    <text evidence="10">Belongs to the major facilitator superfamily. Allantoate permease family.</text>
</comment>
<evidence type="ECO:0000256" key="1">
    <source>
        <dbReference type="ARBA" id="ARBA00004651"/>
    </source>
</evidence>
<dbReference type="PANTHER" id="PTHR43791:SF39">
    <property type="entry name" value="TRANSPORTER LIZ1_SEO1, PUTATIVE (AFU_ORTHOLOGUE AFUA_3G00980)-RELATED"/>
    <property type="match status" value="1"/>
</dbReference>
<dbReference type="InterPro" id="IPR020946">
    <property type="entry name" value="Flavin_mOase-like"/>
</dbReference>
<keyword evidence="3" id="KW-1003">Cell membrane</keyword>
<protein>
    <submittedName>
        <fullName evidence="14">Pantothenate transporter</fullName>
    </submittedName>
</protein>
<evidence type="ECO:0000256" key="6">
    <source>
        <dbReference type="ARBA" id="ARBA00022827"/>
    </source>
</evidence>
<dbReference type="SUPFAM" id="SSF51905">
    <property type="entry name" value="FAD/NAD(P)-binding domain"/>
    <property type="match status" value="2"/>
</dbReference>
<name>A0A6A6SNG9_9PLEO</name>
<comment type="subcellular location">
    <subcellularLocation>
        <location evidence="1">Cell membrane</location>
        <topology evidence="1">Multi-pass membrane protein</topology>
    </subcellularLocation>
</comment>
<gene>
    <name evidence="14" type="ORF">K491DRAFT_762406</name>
</gene>
<dbReference type="Proteomes" id="UP000799324">
    <property type="component" value="Unassembled WGS sequence"/>
</dbReference>
<evidence type="ECO:0000256" key="11">
    <source>
        <dbReference type="SAM" id="MobiDB-lite"/>
    </source>
</evidence>
<feature type="transmembrane region" description="Helical" evidence="12">
    <location>
        <begin position="709"/>
        <end position="732"/>
    </location>
</feature>
<dbReference type="OrthoDB" id="3639251at2759"/>
<feature type="transmembrane region" description="Helical" evidence="12">
    <location>
        <begin position="744"/>
        <end position="764"/>
    </location>
</feature>
<dbReference type="InterPro" id="IPR011701">
    <property type="entry name" value="MFS"/>
</dbReference>
<dbReference type="GO" id="GO:0004499">
    <property type="term" value="F:N,N-dimethylaniline monooxygenase activity"/>
    <property type="evidence" value="ECO:0007669"/>
    <property type="project" value="InterPro"/>
</dbReference>
<keyword evidence="15" id="KW-1185">Reference proteome</keyword>
<keyword evidence="5 12" id="KW-0812">Transmembrane</keyword>
<dbReference type="InterPro" id="IPR036259">
    <property type="entry name" value="MFS_trans_sf"/>
</dbReference>
<proteinExistence type="inferred from homology"/>
<feature type="transmembrane region" description="Helical" evidence="12">
    <location>
        <begin position="976"/>
        <end position="996"/>
    </location>
</feature>
<dbReference type="Pfam" id="PF00743">
    <property type="entry name" value="FMO-like"/>
    <property type="match status" value="2"/>
</dbReference>
<evidence type="ECO:0000256" key="12">
    <source>
        <dbReference type="SAM" id="Phobius"/>
    </source>
</evidence>
<sequence>MSRNVSQSVAVIGAGISGVTAAAHLQTEGLEVTVFERSHVAGGVWSFDERISLEPRYPSIVASKAEEYYDQFDPTSAVGTDGEIERLLHAPPGPCYWGLMNNVGTRLLRTTLGEFPPGTPDYVSHSSLGEYIQSLAQSSGIQSRTFYNTKVEKLTKSGERWKLDAVTLRSEPSEQLHRENIAQEFDYVVVASGHYHAARVPDVPGLAEWKRHYPNRVQHSKGYRRPEKFRGKNVLLIGGSVSATDIARELGPVANQIYQSNRKGAFDLPASLLPENAVRVDEIASFGTLEKGLDVSTDDKAAVPARITLKSGRTLCDIHHVIVCTGYNITLPFLPEFHSDEVLPQEAGKSVLVTDGNQLHNLHKDIFYIEDPSLSFVGVPYFTATFTLFEFQAMVVAKVLSGQARLPSKEAMRSEYEQRVAAKGYGKAFHSLREKEVEYVDELLEWVNADLQDSGLAKLQGHTPQWHEARGEMVARMRALLAGDGAPARELPVSDRTDKYASVHTSWVKQLTPATLESGHRRETRETPAIATAMSQSRIVKQATTSLRDEQSKKPHKWYYYLWDTLDKPKEERWFMFKLDAALLTFASLGYFIKYLDQSNINSAFVSGMKEDLNLYGNELNYMQTCWTVGYVIGELPSNIILTKFRPSRWIPTMELLWAVLTFCLSRATTARTVYVLRFFIGLAESTFYPGMQYIIGSWYRKEELAKRSCIFHTSSAIATMFSGYLMAGVYHLGGRGGFAGWQWLFIIDGVISLPVALAGYFVLPDVPEISRPFYLTESEVAFAQKRMEKEGRKEREPYTRAKIWKILTSWHIYALTLLYIFFNNGGAGSQPIFAQYLKNSKNPKYTVSQINTYPTTTNAVQVFTTLVYAWVSDSVLRGARWPPIVFGGLINIICYVSLAIWDIPVQWKWACYIMSGMGGGLSGLCMAWAHEICTHDNEERAIVIASMNEMAYVLQAWLPLIVWQQVDAPEYRKGFITVTFLSAALIVTAFVIRALHAREIGRADRVENEEGADSSSSVTKDNLLEDRAQSGPYGS</sequence>
<dbReference type="GO" id="GO:0005886">
    <property type="term" value="C:plasma membrane"/>
    <property type="evidence" value="ECO:0007669"/>
    <property type="project" value="UniProtKB-SubCell"/>
</dbReference>
<evidence type="ECO:0000256" key="5">
    <source>
        <dbReference type="ARBA" id="ARBA00022692"/>
    </source>
</evidence>
<evidence type="ECO:0000256" key="9">
    <source>
        <dbReference type="ARBA" id="ARBA00023136"/>
    </source>
</evidence>
<dbReference type="Gene3D" id="1.20.1250.20">
    <property type="entry name" value="MFS general substrate transporter like domains"/>
    <property type="match status" value="2"/>
</dbReference>
<dbReference type="FunFam" id="1.20.1250.20:FF:000386">
    <property type="entry name" value="MFS general substrate transporter"/>
    <property type="match status" value="1"/>
</dbReference>
<evidence type="ECO:0000256" key="4">
    <source>
        <dbReference type="ARBA" id="ARBA00022630"/>
    </source>
</evidence>
<accession>A0A6A6SNG9</accession>
<organism evidence="14 15">
    <name type="scientific">Lophiostoma macrostomum CBS 122681</name>
    <dbReference type="NCBI Taxonomy" id="1314788"/>
    <lineage>
        <taxon>Eukaryota</taxon>
        <taxon>Fungi</taxon>
        <taxon>Dikarya</taxon>
        <taxon>Ascomycota</taxon>
        <taxon>Pezizomycotina</taxon>
        <taxon>Dothideomycetes</taxon>
        <taxon>Pleosporomycetidae</taxon>
        <taxon>Pleosporales</taxon>
        <taxon>Lophiostomataceae</taxon>
        <taxon>Lophiostoma</taxon>
    </lineage>
</organism>
<evidence type="ECO:0000256" key="8">
    <source>
        <dbReference type="ARBA" id="ARBA00023002"/>
    </source>
</evidence>
<evidence type="ECO:0000256" key="2">
    <source>
        <dbReference type="ARBA" id="ARBA00022448"/>
    </source>
</evidence>
<keyword evidence="7 12" id="KW-1133">Transmembrane helix</keyword>
<dbReference type="PROSITE" id="PS50850">
    <property type="entry name" value="MFS"/>
    <property type="match status" value="1"/>
</dbReference>
<reference evidence="14" key="1">
    <citation type="journal article" date="2020" name="Stud. Mycol.">
        <title>101 Dothideomycetes genomes: a test case for predicting lifestyles and emergence of pathogens.</title>
        <authorList>
            <person name="Haridas S."/>
            <person name="Albert R."/>
            <person name="Binder M."/>
            <person name="Bloem J."/>
            <person name="Labutti K."/>
            <person name="Salamov A."/>
            <person name="Andreopoulos B."/>
            <person name="Baker S."/>
            <person name="Barry K."/>
            <person name="Bills G."/>
            <person name="Bluhm B."/>
            <person name="Cannon C."/>
            <person name="Castanera R."/>
            <person name="Culley D."/>
            <person name="Daum C."/>
            <person name="Ezra D."/>
            <person name="Gonzalez J."/>
            <person name="Henrissat B."/>
            <person name="Kuo A."/>
            <person name="Liang C."/>
            <person name="Lipzen A."/>
            <person name="Lutzoni F."/>
            <person name="Magnuson J."/>
            <person name="Mondo S."/>
            <person name="Nolan M."/>
            <person name="Ohm R."/>
            <person name="Pangilinan J."/>
            <person name="Park H.-J."/>
            <person name="Ramirez L."/>
            <person name="Alfaro M."/>
            <person name="Sun H."/>
            <person name="Tritt A."/>
            <person name="Yoshinaga Y."/>
            <person name="Zwiers L.-H."/>
            <person name="Turgeon B."/>
            <person name="Goodwin S."/>
            <person name="Spatafora J."/>
            <person name="Crous P."/>
            <person name="Grigoriev I."/>
        </authorList>
    </citation>
    <scope>NUCLEOTIDE SEQUENCE</scope>
    <source>
        <strain evidence="14">CBS 122681</strain>
    </source>
</reference>
<dbReference type="GO" id="GO:0022857">
    <property type="term" value="F:transmembrane transporter activity"/>
    <property type="evidence" value="ECO:0007669"/>
    <property type="project" value="InterPro"/>
</dbReference>
<dbReference type="GO" id="GO:0050660">
    <property type="term" value="F:flavin adenine dinucleotide binding"/>
    <property type="evidence" value="ECO:0007669"/>
    <property type="project" value="InterPro"/>
</dbReference>
<evidence type="ECO:0000313" key="15">
    <source>
        <dbReference type="Proteomes" id="UP000799324"/>
    </source>
</evidence>
<feature type="transmembrane region" description="Helical" evidence="12">
    <location>
        <begin position="853"/>
        <end position="872"/>
    </location>
</feature>
<evidence type="ECO:0000256" key="10">
    <source>
        <dbReference type="ARBA" id="ARBA00037968"/>
    </source>
</evidence>
<dbReference type="EMBL" id="MU004493">
    <property type="protein sequence ID" value="KAF2649415.1"/>
    <property type="molecule type" value="Genomic_DNA"/>
</dbReference>
<feature type="transmembrane region" description="Helical" evidence="12">
    <location>
        <begin position="908"/>
        <end position="930"/>
    </location>
</feature>
<keyword evidence="8" id="KW-0560">Oxidoreductase</keyword>
<evidence type="ECO:0000259" key="13">
    <source>
        <dbReference type="PROSITE" id="PS50850"/>
    </source>
</evidence>
<dbReference type="InterPro" id="IPR020846">
    <property type="entry name" value="MFS_dom"/>
</dbReference>
<keyword evidence="4" id="KW-0285">Flavoprotein</keyword>
<dbReference type="Pfam" id="PF07690">
    <property type="entry name" value="MFS_1"/>
    <property type="match status" value="1"/>
</dbReference>